<dbReference type="GO" id="GO:0005506">
    <property type="term" value="F:iron ion binding"/>
    <property type="evidence" value="ECO:0007669"/>
    <property type="project" value="InterPro"/>
</dbReference>
<dbReference type="GO" id="GO:0020037">
    <property type="term" value="F:heme binding"/>
    <property type="evidence" value="ECO:0007669"/>
    <property type="project" value="InterPro"/>
</dbReference>
<dbReference type="AlphaFoldDB" id="A0A8H6TNW5"/>
<dbReference type="GO" id="GO:0016705">
    <property type="term" value="F:oxidoreductase activity, acting on paired donors, with incorporation or reduction of molecular oxygen"/>
    <property type="evidence" value="ECO:0007669"/>
    <property type="project" value="InterPro"/>
</dbReference>
<evidence type="ECO:0000256" key="4">
    <source>
        <dbReference type="ARBA" id="ARBA00023002"/>
    </source>
</evidence>
<name>A0A8H6TNW5_MYCCL</name>
<dbReference type="CDD" id="cd11041">
    <property type="entry name" value="CYP503A1-like"/>
    <property type="match status" value="1"/>
</dbReference>
<evidence type="ECO:0000256" key="5">
    <source>
        <dbReference type="ARBA" id="ARBA00023004"/>
    </source>
</evidence>
<dbReference type="Gene3D" id="1.10.630.10">
    <property type="entry name" value="Cytochrome P450"/>
    <property type="match status" value="1"/>
</dbReference>
<comment type="cofactor">
    <cofactor evidence="1">
        <name>heme</name>
        <dbReference type="ChEBI" id="CHEBI:30413"/>
    </cofactor>
</comment>
<dbReference type="InterPro" id="IPR001128">
    <property type="entry name" value="Cyt_P450"/>
</dbReference>
<dbReference type="Pfam" id="PF00067">
    <property type="entry name" value="p450"/>
    <property type="match status" value="1"/>
</dbReference>
<protein>
    <submittedName>
        <fullName evidence="7">Cytochrome P450</fullName>
    </submittedName>
</protein>
<dbReference type="GO" id="GO:0004497">
    <property type="term" value="F:monooxygenase activity"/>
    <property type="evidence" value="ECO:0007669"/>
    <property type="project" value="InterPro"/>
</dbReference>
<comment type="caution">
    <text evidence="7">The sequence shown here is derived from an EMBL/GenBank/DDBJ whole genome shotgun (WGS) entry which is preliminary data.</text>
</comment>
<keyword evidence="5" id="KW-0408">Iron</keyword>
<keyword evidence="6" id="KW-0812">Transmembrane</keyword>
<evidence type="ECO:0000313" key="8">
    <source>
        <dbReference type="Proteomes" id="UP000613580"/>
    </source>
</evidence>
<sequence>MASISDFASDYTSYIAATFVVFLFVFRLYSTERADIAKIPLIDGSSTSQNPLAYYLGVVRFLVDANEIVLHAYNANPTSGIVRIPRLFGWHYLIWGEQHVREIASAPEHVLGFNAATAEELQTKWTVGRQITDDAWHANTVRGSLTRNLSRCFPEVRDEIVLAFDEILGKQLDGTEWKAFRIQEMTMQIVARTSNRLFVGVPLCRVPEWIQMNIDYTINAFVRAQIISLLPEFTKPIIAPLISSKNRSLRHALRFLLPVLKERLESELVQGKERPDRPNDLISWLLDYAPDYERDEKAIALRILAVNASAIHTSSTARLAALTMALFDLAAYPEHIGPMREEVERVIASEGWTRAALKQMHKLDSFLRESLRLGVVVMARRVMRPEGFTFSDGTSIPQGAIMSVPSYAIQINPASFADPMKFDGFRFSRARDSESDHQC</sequence>
<accession>A0A8H6TNW5</accession>
<evidence type="ECO:0000256" key="3">
    <source>
        <dbReference type="ARBA" id="ARBA00022723"/>
    </source>
</evidence>
<evidence type="ECO:0000256" key="6">
    <source>
        <dbReference type="SAM" id="Phobius"/>
    </source>
</evidence>
<reference evidence="7" key="1">
    <citation type="submission" date="2020-05" db="EMBL/GenBank/DDBJ databases">
        <title>Mycena genomes resolve the evolution of fungal bioluminescence.</title>
        <authorList>
            <person name="Tsai I.J."/>
        </authorList>
    </citation>
    <scope>NUCLEOTIDE SEQUENCE</scope>
    <source>
        <strain evidence="7">110903Hualien_Pintung</strain>
    </source>
</reference>
<keyword evidence="6" id="KW-0472">Membrane</keyword>
<gene>
    <name evidence="7" type="ORF">HMN09_00150900</name>
</gene>
<keyword evidence="4" id="KW-0560">Oxidoreductase</keyword>
<keyword evidence="3" id="KW-0479">Metal-binding</keyword>
<dbReference type="InterPro" id="IPR036396">
    <property type="entry name" value="Cyt_P450_sf"/>
</dbReference>
<evidence type="ECO:0000256" key="2">
    <source>
        <dbReference type="ARBA" id="ARBA00010617"/>
    </source>
</evidence>
<dbReference type="PANTHER" id="PTHR46206">
    <property type="entry name" value="CYTOCHROME P450"/>
    <property type="match status" value="1"/>
</dbReference>
<evidence type="ECO:0000256" key="1">
    <source>
        <dbReference type="ARBA" id="ARBA00001971"/>
    </source>
</evidence>
<evidence type="ECO:0000313" key="7">
    <source>
        <dbReference type="EMBL" id="KAF7320661.1"/>
    </source>
</evidence>
<comment type="similarity">
    <text evidence="2">Belongs to the cytochrome P450 family.</text>
</comment>
<proteinExistence type="inferred from homology"/>
<keyword evidence="6" id="KW-1133">Transmembrane helix</keyword>
<organism evidence="7 8">
    <name type="scientific">Mycena chlorophos</name>
    <name type="common">Agaric fungus</name>
    <name type="synonym">Agaricus chlorophos</name>
    <dbReference type="NCBI Taxonomy" id="658473"/>
    <lineage>
        <taxon>Eukaryota</taxon>
        <taxon>Fungi</taxon>
        <taxon>Dikarya</taxon>
        <taxon>Basidiomycota</taxon>
        <taxon>Agaricomycotina</taxon>
        <taxon>Agaricomycetes</taxon>
        <taxon>Agaricomycetidae</taxon>
        <taxon>Agaricales</taxon>
        <taxon>Marasmiineae</taxon>
        <taxon>Mycenaceae</taxon>
        <taxon>Mycena</taxon>
    </lineage>
</organism>
<dbReference type="OrthoDB" id="1844152at2759"/>
<dbReference type="Proteomes" id="UP000613580">
    <property type="component" value="Unassembled WGS sequence"/>
</dbReference>
<dbReference type="EMBL" id="JACAZE010000002">
    <property type="protein sequence ID" value="KAF7320661.1"/>
    <property type="molecule type" value="Genomic_DNA"/>
</dbReference>
<feature type="transmembrane region" description="Helical" evidence="6">
    <location>
        <begin position="12"/>
        <end position="29"/>
    </location>
</feature>
<dbReference type="SUPFAM" id="SSF48264">
    <property type="entry name" value="Cytochrome P450"/>
    <property type="match status" value="1"/>
</dbReference>
<keyword evidence="8" id="KW-1185">Reference proteome</keyword>